<evidence type="ECO:0000313" key="3">
    <source>
        <dbReference type="Proteomes" id="UP001642482"/>
    </source>
</evidence>
<protein>
    <submittedName>
        <fullName evidence="2">Uncharacterized protein</fullName>
    </submittedName>
</protein>
<dbReference type="EMBL" id="CAWUHD010000029">
    <property type="protein sequence ID" value="CAK7218752.1"/>
    <property type="molecule type" value="Genomic_DNA"/>
</dbReference>
<feature type="compositionally biased region" description="Polar residues" evidence="1">
    <location>
        <begin position="25"/>
        <end position="37"/>
    </location>
</feature>
<name>A0ABP0BGN7_9PEZI</name>
<accession>A0ABP0BGN7</accession>
<evidence type="ECO:0000256" key="1">
    <source>
        <dbReference type="SAM" id="MobiDB-lite"/>
    </source>
</evidence>
<feature type="region of interest" description="Disordered" evidence="1">
    <location>
        <begin position="1"/>
        <end position="141"/>
    </location>
</feature>
<gene>
    <name evidence="2" type="ORF">SEUCBS140593_003657</name>
</gene>
<evidence type="ECO:0000313" key="2">
    <source>
        <dbReference type="EMBL" id="CAK7218752.1"/>
    </source>
</evidence>
<feature type="compositionally biased region" description="Polar residues" evidence="1">
    <location>
        <begin position="61"/>
        <end position="82"/>
    </location>
</feature>
<dbReference type="Proteomes" id="UP001642482">
    <property type="component" value="Unassembled WGS sequence"/>
</dbReference>
<comment type="caution">
    <text evidence="2">The sequence shown here is derived from an EMBL/GenBank/DDBJ whole genome shotgun (WGS) entry which is preliminary data.</text>
</comment>
<reference evidence="2 3" key="1">
    <citation type="submission" date="2024-01" db="EMBL/GenBank/DDBJ databases">
        <authorList>
            <person name="Allen C."/>
            <person name="Tagirdzhanova G."/>
        </authorList>
    </citation>
    <scope>NUCLEOTIDE SEQUENCE [LARGE SCALE GENOMIC DNA]</scope>
</reference>
<proteinExistence type="predicted"/>
<feature type="compositionally biased region" description="Basic residues" evidence="1">
    <location>
        <begin position="106"/>
        <end position="116"/>
    </location>
</feature>
<organism evidence="2 3">
    <name type="scientific">Sporothrix eucalyptigena</name>
    <dbReference type="NCBI Taxonomy" id="1812306"/>
    <lineage>
        <taxon>Eukaryota</taxon>
        <taxon>Fungi</taxon>
        <taxon>Dikarya</taxon>
        <taxon>Ascomycota</taxon>
        <taxon>Pezizomycotina</taxon>
        <taxon>Sordariomycetes</taxon>
        <taxon>Sordariomycetidae</taxon>
        <taxon>Ophiostomatales</taxon>
        <taxon>Ophiostomataceae</taxon>
        <taxon>Sporothrix</taxon>
    </lineage>
</organism>
<keyword evidence="3" id="KW-1185">Reference proteome</keyword>
<sequence length="244" mass="26532">MDEIAETPQLPQTPIMWSRPRIQSPFLSTGPFSTSGLEVTVSPPSPTEMRRSRSVGRPRTVSPTAMESPDLASSPTLASESSNDGRARPVLEDSDDDIKITGSRPCPRRPPRLRLPPKRELLVRPTSSQSRSLSAAPPPMQVERAWPVATRAVFDAPSEPQTSSRPTTRQHQQMSMLTYGMSPPEAMFARSTLTDNTQPAIAIQKGGSQAAIQQIFGLPEELFVDVALCPTVGTVQNDHGPGWV</sequence>